<dbReference type="RefSeq" id="WP_171835599.1">
    <property type="nucleotide sequence ID" value="NZ_CP053708.1"/>
</dbReference>
<feature type="region of interest" description="Disordered" evidence="1">
    <location>
        <begin position="446"/>
        <end position="473"/>
    </location>
</feature>
<dbReference type="KEGG" id="lck:HN018_11935"/>
<dbReference type="InterPro" id="IPR041698">
    <property type="entry name" value="Methyltransf_25"/>
</dbReference>
<gene>
    <name evidence="4" type="ORF">HN018_11935</name>
</gene>
<feature type="domain" description="Methyltransferase regulatory" evidence="2">
    <location>
        <begin position="218"/>
        <end position="300"/>
    </location>
</feature>
<evidence type="ECO:0000256" key="1">
    <source>
        <dbReference type="SAM" id="MobiDB-lite"/>
    </source>
</evidence>
<keyword evidence="4" id="KW-0489">Methyltransferase</keyword>
<dbReference type="GO" id="GO:0032259">
    <property type="term" value="P:methylation"/>
    <property type="evidence" value="ECO:0007669"/>
    <property type="project" value="UniProtKB-KW"/>
</dbReference>
<dbReference type="CDD" id="cd02440">
    <property type="entry name" value="AdoMet_MTases"/>
    <property type="match status" value="1"/>
</dbReference>
<evidence type="ECO:0000259" key="2">
    <source>
        <dbReference type="Pfam" id="PF10119"/>
    </source>
</evidence>
<evidence type="ECO:0000259" key="3">
    <source>
        <dbReference type="Pfam" id="PF13649"/>
    </source>
</evidence>
<proteinExistence type="predicted"/>
<dbReference type="InterPro" id="IPR029063">
    <property type="entry name" value="SAM-dependent_MTases_sf"/>
</dbReference>
<sequence length="473" mass="50806">MSWSHGYVADIPYTAHYHPQQSPDVLALACLLNRTESPLPARRDDLTYVEFGCGRGRTALCLAASNPGWRVIGLDLLPAHIAEARALAAEAGIANVEFMEADLVTFDPTMLPEFDIASAHGFWSWVADPVRDGLVRVLAARLRAGGLLHLSYNALPGWQGAIGLQRLLLEAGDRIGGRSDRRAAGALELAQALRAAGAMHLEASQPSGLIDRAKSVSPSYLSHEYMNRFWRPCFQADVQDALEPARLDFVGSAELLENFPELVLTAEQRAVCDRIDEPRLRELTRDLCMPRPLRSDVYVRGARLMSRDVQEQALRELVLCLTRLPDEVIYALKTATGTATLSPDFFRPAVSALADGPRKVGDLLSATGQIGSAVDLVGLLVGSGQAVVVGRPDAEADPDSGAVRHNRAIAAHILRGDPAQSGLASIRLGAGLVCDPDTMVAAVQAAETGDTRRPGAAPPDGRRPIWQHAGVLS</sequence>
<evidence type="ECO:0000313" key="4">
    <source>
        <dbReference type="EMBL" id="QKE90650.1"/>
    </source>
</evidence>
<dbReference type="AlphaFoldDB" id="A0A6M8HQU6"/>
<keyword evidence="5" id="KW-1185">Reference proteome</keyword>
<name>A0A6M8HQU6_9PROT</name>
<dbReference type="Pfam" id="PF13649">
    <property type="entry name" value="Methyltransf_25"/>
    <property type="match status" value="1"/>
</dbReference>
<dbReference type="InterPro" id="IPR018773">
    <property type="entry name" value="MeTrfase_reg_dom_prd"/>
</dbReference>
<dbReference type="SUPFAM" id="SSF53335">
    <property type="entry name" value="S-adenosyl-L-methionine-dependent methyltransferases"/>
    <property type="match status" value="1"/>
</dbReference>
<dbReference type="Pfam" id="PF10119">
    <property type="entry name" value="MethyTransf_Reg"/>
    <property type="match status" value="1"/>
</dbReference>
<keyword evidence="4" id="KW-0808">Transferase</keyword>
<dbReference type="GO" id="GO:0008168">
    <property type="term" value="F:methyltransferase activity"/>
    <property type="evidence" value="ECO:0007669"/>
    <property type="project" value="UniProtKB-KW"/>
</dbReference>
<dbReference type="Proteomes" id="UP000500767">
    <property type="component" value="Chromosome"/>
</dbReference>
<feature type="domain" description="Methyltransferase" evidence="3">
    <location>
        <begin position="50"/>
        <end position="146"/>
    </location>
</feature>
<dbReference type="EMBL" id="CP053708">
    <property type="protein sequence ID" value="QKE90650.1"/>
    <property type="molecule type" value="Genomic_DNA"/>
</dbReference>
<organism evidence="4 5">
    <name type="scientific">Lichenicola cladoniae</name>
    <dbReference type="NCBI Taxonomy" id="1484109"/>
    <lineage>
        <taxon>Bacteria</taxon>
        <taxon>Pseudomonadati</taxon>
        <taxon>Pseudomonadota</taxon>
        <taxon>Alphaproteobacteria</taxon>
        <taxon>Acetobacterales</taxon>
        <taxon>Acetobacteraceae</taxon>
        <taxon>Lichenicola</taxon>
    </lineage>
</organism>
<reference evidence="4 5" key="1">
    <citation type="journal article" date="2014" name="World J. Microbiol. Biotechnol.">
        <title>Biodiversity and physiological characteristics of Antarctic and Arctic lichens-associated bacteria.</title>
        <authorList>
            <person name="Lee Y.M."/>
            <person name="Kim E.H."/>
            <person name="Lee H.K."/>
            <person name="Hong S.G."/>
        </authorList>
    </citation>
    <scope>NUCLEOTIDE SEQUENCE [LARGE SCALE GENOMIC DNA]</scope>
    <source>
        <strain evidence="4 5">PAMC 26569</strain>
    </source>
</reference>
<protein>
    <submittedName>
        <fullName evidence="4">Methyltransferase domain-containing protein</fullName>
    </submittedName>
</protein>
<evidence type="ECO:0000313" key="5">
    <source>
        <dbReference type="Proteomes" id="UP000500767"/>
    </source>
</evidence>
<accession>A0A6M8HQU6</accession>
<dbReference type="Gene3D" id="3.40.50.150">
    <property type="entry name" value="Vaccinia Virus protein VP39"/>
    <property type="match status" value="1"/>
</dbReference>